<keyword evidence="5" id="KW-1185">Reference proteome</keyword>
<protein>
    <recommendedName>
        <fullName evidence="3">CCHC-type domain-containing protein</fullName>
    </recommendedName>
</protein>
<dbReference type="InterPro" id="IPR036875">
    <property type="entry name" value="Znf_CCHC_sf"/>
</dbReference>
<proteinExistence type="predicted"/>
<dbReference type="InterPro" id="IPR032567">
    <property type="entry name" value="RTL1-rel"/>
</dbReference>
<evidence type="ECO:0000313" key="5">
    <source>
        <dbReference type="Proteomes" id="UP001341281"/>
    </source>
</evidence>
<dbReference type="PANTHER" id="PTHR15503:SF45">
    <property type="entry name" value="RNA-DIRECTED DNA POLYMERASE HOMOLOG"/>
    <property type="match status" value="1"/>
</dbReference>
<feature type="region of interest" description="Disordered" evidence="2">
    <location>
        <begin position="417"/>
        <end position="445"/>
    </location>
</feature>
<reference evidence="4 5" key="1">
    <citation type="submission" date="2024-02" db="EMBL/GenBank/DDBJ databases">
        <title>High-quality chromosome-scale genome assembly of Pensacola bahiagrass (Paspalum notatum Flugge var. saurae).</title>
        <authorList>
            <person name="Vega J.M."/>
            <person name="Podio M."/>
            <person name="Orjuela J."/>
            <person name="Siena L.A."/>
            <person name="Pessino S.C."/>
            <person name="Combes M.C."/>
            <person name="Mariac C."/>
            <person name="Albertini E."/>
            <person name="Pupilli F."/>
            <person name="Ortiz J.P.A."/>
            <person name="Leblanc O."/>
        </authorList>
    </citation>
    <scope>NUCLEOTIDE SEQUENCE [LARGE SCALE GENOMIC DNA]</scope>
    <source>
        <strain evidence="4">R1</strain>
        <tissue evidence="4">Leaf</tissue>
    </source>
</reference>
<dbReference type="Gene3D" id="3.30.70.270">
    <property type="match status" value="1"/>
</dbReference>
<keyword evidence="1" id="KW-0862">Zinc</keyword>
<dbReference type="InterPro" id="IPR043502">
    <property type="entry name" value="DNA/RNA_pol_sf"/>
</dbReference>
<dbReference type="GO" id="GO:0006508">
    <property type="term" value="P:proteolysis"/>
    <property type="evidence" value="ECO:0007669"/>
    <property type="project" value="InterPro"/>
</dbReference>
<evidence type="ECO:0000313" key="4">
    <source>
        <dbReference type="EMBL" id="WVZ81133.1"/>
    </source>
</evidence>
<name>A0AAQ3X098_PASNO</name>
<sequence>MGRRPCPFISVQTVHEEGNCMAQVVLPRGTFTGQQTLTTYGANEEEAYRKAVMGALTSLSSRWEADHTVLRFLPTRDLDHAWQERRGWLRDRNGSRPLVACMDYAREAHGMYQRAENRSRFYFSRYTETRTRVEELEARVAQLQQRLAEYEPPQQPAPLEEEEEESSEPMEVEEEEENDPSDANSRMVNTRQGQTSGQQPHDAPPPPELATLVVQQAELIRMMAEERQAQGQQRAREHQPRGITYQDFEGLRPHVFTTCPEPLAADDWLRTIESKFTLLPGLTEQEKARFAAQLLQGPAGAWYATFQAMQQRDHVVTWEELRTAFRAHYIPASLMEQKQREFRELKQGSRTVMQYVQTFIQLSQYSPRDVADDPSRAARLLQGFDPTLQTHLGRRYQSFSELVETALDMENRLRVANEDQKRKRQASSAQGPSQKQKANYQQQPRYVIRPNQSGWFHRAPQQQQYPAYRAPAQLPAPRAPTAPGPGNPCFNCGKIGHFSRECRAPRRIQGPTPAGGSQQSKPKGNAPRKGQVHYIHLEQIPVGEPVLAGTFSVNGHPTVVLFDSGATHTFISQSYASKHGIKTYCIKESYNISAHGNPINTNLIVKRLLLSIGGEDFVISPVLLPHQGIDVILGMNWMNENHAVLDIGSKTVQLKSNVSGKVLKIHIPNQKHIEPTVNATELQEIKKIPVVCEFPDVFPEELPGLPPDRNVEFSIEPVPCTAPVSKRPYRMAPDELKELKTQLQEQLDKGFIRPSSSPWGCPALFVEKKDQGGKRLCVDYRPLNADHTVKNKYPPPHIDILFDQLAGARVFSKIDLRSGYYR</sequence>
<dbReference type="SUPFAM" id="SSF57756">
    <property type="entry name" value="Retrovirus zinc finger-like domains"/>
    <property type="match status" value="1"/>
</dbReference>
<gene>
    <name evidence="4" type="ORF">U9M48_028549</name>
</gene>
<dbReference type="SUPFAM" id="SSF50630">
    <property type="entry name" value="Acid proteases"/>
    <property type="match status" value="1"/>
</dbReference>
<dbReference type="Proteomes" id="UP001341281">
    <property type="component" value="Chromosome 06"/>
</dbReference>
<dbReference type="SMART" id="SM00343">
    <property type="entry name" value="ZnF_C2HC"/>
    <property type="match status" value="1"/>
</dbReference>
<dbReference type="Gene3D" id="4.10.60.10">
    <property type="entry name" value="Zinc finger, CCHC-type"/>
    <property type="match status" value="1"/>
</dbReference>
<keyword evidence="1" id="KW-0863">Zinc-finger</keyword>
<organism evidence="4 5">
    <name type="scientific">Paspalum notatum var. saurae</name>
    <dbReference type="NCBI Taxonomy" id="547442"/>
    <lineage>
        <taxon>Eukaryota</taxon>
        <taxon>Viridiplantae</taxon>
        <taxon>Streptophyta</taxon>
        <taxon>Embryophyta</taxon>
        <taxon>Tracheophyta</taxon>
        <taxon>Spermatophyta</taxon>
        <taxon>Magnoliopsida</taxon>
        <taxon>Liliopsida</taxon>
        <taxon>Poales</taxon>
        <taxon>Poaceae</taxon>
        <taxon>PACMAD clade</taxon>
        <taxon>Panicoideae</taxon>
        <taxon>Andropogonodae</taxon>
        <taxon>Paspaleae</taxon>
        <taxon>Paspalinae</taxon>
        <taxon>Paspalum</taxon>
    </lineage>
</organism>
<dbReference type="PANTHER" id="PTHR15503">
    <property type="entry name" value="LDOC1 RELATED"/>
    <property type="match status" value="1"/>
</dbReference>
<dbReference type="GO" id="GO:0003676">
    <property type="term" value="F:nucleic acid binding"/>
    <property type="evidence" value="ECO:0007669"/>
    <property type="project" value="InterPro"/>
</dbReference>
<dbReference type="AlphaFoldDB" id="A0AAQ3X098"/>
<evidence type="ECO:0000259" key="3">
    <source>
        <dbReference type="PROSITE" id="PS50158"/>
    </source>
</evidence>
<feature type="compositionally biased region" description="Polar residues" evidence="2">
    <location>
        <begin position="181"/>
        <end position="199"/>
    </location>
</feature>
<feature type="compositionally biased region" description="Acidic residues" evidence="2">
    <location>
        <begin position="159"/>
        <end position="180"/>
    </location>
</feature>
<dbReference type="CDD" id="cd01647">
    <property type="entry name" value="RT_LTR"/>
    <property type="match status" value="1"/>
</dbReference>
<dbReference type="Pfam" id="PF03732">
    <property type="entry name" value="Retrotrans_gag"/>
    <property type="match status" value="1"/>
</dbReference>
<dbReference type="PROSITE" id="PS50158">
    <property type="entry name" value="ZF_CCHC"/>
    <property type="match status" value="1"/>
</dbReference>
<dbReference type="InterPro" id="IPR005162">
    <property type="entry name" value="Retrotrans_gag_dom"/>
</dbReference>
<feature type="region of interest" description="Disordered" evidence="2">
    <location>
        <begin position="506"/>
        <end position="529"/>
    </location>
</feature>
<accession>A0AAQ3X098</accession>
<feature type="region of interest" description="Disordered" evidence="2">
    <location>
        <begin position="149"/>
        <end position="208"/>
    </location>
</feature>
<dbReference type="InterPro" id="IPR001878">
    <property type="entry name" value="Znf_CCHC"/>
</dbReference>
<dbReference type="Gene3D" id="2.40.70.10">
    <property type="entry name" value="Acid Proteases"/>
    <property type="match status" value="1"/>
</dbReference>
<dbReference type="InterPro" id="IPR021109">
    <property type="entry name" value="Peptidase_aspartic_dom_sf"/>
</dbReference>
<dbReference type="Pfam" id="PF00098">
    <property type="entry name" value="zf-CCHC"/>
    <property type="match status" value="1"/>
</dbReference>
<feature type="compositionally biased region" description="Polar residues" evidence="2">
    <location>
        <begin position="426"/>
        <end position="445"/>
    </location>
</feature>
<keyword evidence="1" id="KW-0479">Metal-binding</keyword>
<dbReference type="GO" id="GO:0004190">
    <property type="term" value="F:aspartic-type endopeptidase activity"/>
    <property type="evidence" value="ECO:0007669"/>
    <property type="project" value="InterPro"/>
</dbReference>
<evidence type="ECO:0000256" key="1">
    <source>
        <dbReference type="PROSITE-ProRule" id="PRU00047"/>
    </source>
</evidence>
<dbReference type="CDD" id="cd00303">
    <property type="entry name" value="retropepsin_like"/>
    <property type="match status" value="1"/>
</dbReference>
<dbReference type="SUPFAM" id="SSF56672">
    <property type="entry name" value="DNA/RNA polymerases"/>
    <property type="match status" value="1"/>
</dbReference>
<dbReference type="EMBL" id="CP144750">
    <property type="protein sequence ID" value="WVZ81133.1"/>
    <property type="molecule type" value="Genomic_DNA"/>
</dbReference>
<dbReference type="PROSITE" id="PS00141">
    <property type="entry name" value="ASP_PROTEASE"/>
    <property type="match status" value="1"/>
</dbReference>
<dbReference type="Pfam" id="PF08284">
    <property type="entry name" value="RVP_2"/>
    <property type="match status" value="1"/>
</dbReference>
<dbReference type="Gene3D" id="3.10.10.10">
    <property type="entry name" value="HIV Type 1 Reverse Transcriptase, subunit A, domain 1"/>
    <property type="match status" value="1"/>
</dbReference>
<dbReference type="GO" id="GO:0008270">
    <property type="term" value="F:zinc ion binding"/>
    <property type="evidence" value="ECO:0007669"/>
    <property type="project" value="UniProtKB-KW"/>
</dbReference>
<feature type="domain" description="CCHC-type" evidence="3">
    <location>
        <begin position="489"/>
        <end position="503"/>
    </location>
</feature>
<dbReference type="InterPro" id="IPR043128">
    <property type="entry name" value="Rev_trsase/Diguanyl_cyclase"/>
</dbReference>
<evidence type="ECO:0000256" key="2">
    <source>
        <dbReference type="SAM" id="MobiDB-lite"/>
    </source>
</evidence>
<dbReference type="InterPro" id="IPR001969">
    <property type="entry name" value="Aspartic_peptidase_AS"/>
</dbReference>